<dbReference type="AlphaFoldDB" id="A0A9W9XMN3"/>
<reference evidence="2" key="1">
    <citation type="submission" date="2022-12" db="EMBL/GenBank/DDBJ databases">
        <authorList>
            <person name="Petersen C."/>
        </authorList>
    </citation>
    <scope>NUCLEOTIDE SEQUENCE</scope>
    <source>
        <strain evidence="2">IBT 30728</strain>
    </source>
</reference>
<dbReference type="Proteomes" id="UP001148312">
    <property type="component" value="Unassembled WGS sequence"/>
</dbReference>
<dbReference type="InterPro" id="IPR032801">
    <property type="entry name" value="PXL2A/B/C"/>
</dbReference>
<dbReference type="CDD" id="cd02970">
    <property type="entry name" value="PRX_like2"/>
    <property type="match status" value="1"/>
</dbReference>
<proteinExistence type="predicted"/>
<comment type="caution">
    <text evidence="2">The sequence shown here is derived from an EMBL/GenBank/DDBJ whole genome shotgun (WGS) entry which is preliminary data.</text>
</comment>
<feature type="region of interest" description="Disordered" evidence="1">
    <location>
        <begin position="1"/>
        <end position="39"/>
    </location>
</feature>
<dbReference type="GeneID" id="81620796"/>
<dbReference type="Gene3D" id="3.40.30.10">
    <property type="entry name" value="Glutaredoxin"/>
    <property type="match status" value="1"/>
</dbReference>
<gene>
    <name evidence="2" type="ORF">N7539_000943</name>
</gene>
<dbReference type="InterPro" id="IPR036249">
    <property type="entry name" value="Thioredoxin-like_sf"/>
</dbReference>
<dbReference type="SUPFAM" id="SSF52833">
    <property type="entry name" value="Thioredoxin-like"/>
    <property type="match status" value="1"/>
</dbReference>
<dbReference type="Pfam" id="PF13911">
    <property type="entry name" value="AhpC-TSA_2"/>
    <property type="match status" value="1"/>
</dbReference>
<sequence length="269" mass="29662">MSYEVDASTGPNPTVTVIDPPVKNPSSTMESAPPAADDVNAALPDAHRKRDEELPSTKTLEKVADYSVLDKSGDKRTFKSLYEGPGSTRRVLVIFIRHFFCGSCQAYVQTLSESFTPEQLLHLPTPTSIVIIGCGDPSLIDFYAKETNCPFSIYADPKTKLYDELGMTSTYALGAQPKYIRKGLARMVTQSIMQELRNIGSALTMKGGDTKRVGGEFLFESSEGQTGEKRVSWCHRMTTTRDHAEVEVLSRILHVDGTELVKEEQNVSS</sequence>
<dbReference type="RefSeq" id="XP_056794840.1">
    <property type="nucleotide sequence ID" value="XM_056930547.1"/>
</dbReference>
<protein>
    <recommendedName>
        <fullName evidence="4">Thioredoxin-like protein AAED1</fullName>
    </recommendedName>
</protein>
<evidence type="ECO:0008006" key="4">
    <source>
        <dbReference type="Google" id="ProtNLM"/>
    </source>
</evidence>
<organism evidence="2 3">
    <name type="scientific">Penicillium diatomitis</name>
    <dbReference type="NCBI Taxonomy" id="2819901"/>
    <lineage>
        <taxon>Eukaryota</taxon>
        <taxon>Fungi</taxon>
        <taxon>Dikarya</taxon>
        <taxon>Ascomycota</taxon>
        <taxon>Pezizomycotina</taxon>
        <taxon>Eurotiomycetes</taxon>
        <taxon>Eurotiomycetidae</taxon>
        <taxon>Eurotiales</taxon>
        <taxon>Aspergillaceae</taxon>
        <taxon>Penicillium</taxon>
    </lineage>
</organism>
<accession>A0A9W9XMN3</accession>
<keyword evidence="3" id="KW-1185">Reference proteome</keyword>
<dbReference type="EMBL" id="JAPWDQ010000001">
    <property type="protein sequence ID" value="KAJ5495827.1"/>
    <property type="molecule type" value="Genomic_DNA"/>
</dbReference>
<dbReference type="PANTHER" id="PTHR28630">
    <property type="match status" value="1"/>
</dbReference>
<evidence type="ECO:0000313" key="3">
    <source>
        <dbReference type="Proteomes" id="UP001148312"/>
    </source>
</evidence>
<evidence type="ECO:0000313" key="2">
    <source>
        <dbReference type="EMBL" id="KAJ5495827.1"/>
    </source>
</evidence>
<dbReference type="PANTHER" id="PTHR28630:SF3">
    <property type="entry name" value="PEROXIREDOXIN-LIKE 2C"/>
    <property type="match status" value="1"/>
</dbReference>
<name>A0A9W9XMN3_9EURO</name>
<evidence type="ECO:0000256" key="1">
    <source>
        <dbReference type="SAM" id="MobiDB-lite"/>
    </source>
</evidence>
<reference evidence="2" key="2">
    <citation type="journal article" date="2023" name="IMA Fungus">
        <title>Comparative genomic study of the Penicillium genus elucidates a diverse pangenome and 15 lateral gene transfer events.</title>
        <authorList>
            <person name="Petersen C."/>
            <person name="Sorensen T."/>
            <person name="Nielsen M.R."/>
            <person name="Sondergaard T.E."/>
            <person name="Sorensen J.L."/>
            <person name="Fitzpatrick D.A."/>
            <person name="Frisvad J.C."/>
            <person name="Nielsen K.L."/>
        </authorList>
    </citation>
    <scope>NUCLEOTIDE SEQUENCE</scope>
    <source>
        <strain evidence="2">IBT 30728</strain>
    </source>
</reference>
<dbReference type="FunFam" id="3.40.30.10:FF:000404">
    <property type="entry name" value="WGS project CABT00000000 data, contig 2.14"/>
    <property type="match status" value="1"/>
</dbReference>